<feature type="region of interest" description="Disordered" evidence="1">
    <location>
        <begin position="1"/>
        <end position="22"/>
    </location>
</feature>
<feature type="compositionally biased region" description="Basic and acidic residues" evidence="1">
    <location>
        <begin position="12"/>
        <end position="22"/>
    </location>
</feature>
<dbReference type="AlphaFoldDB" id="A0A931DTK1"/>
<evidence type="ECO:0000256" key="1">
    <source>
        <dbReference type="SAM" id="MobiDB-lite"/>
    </source>
</evidence>
<keyword evidence="3" id="KW-1185">Reference proteome</keyword>
<accession>A0A931DTK1</accession>
<proteinExistence type="predicted"/>
<dbReference type="Proteomes" id="UP000658613">
    <property type="component" value="Unassembled WGS sequence"/>
</dbReference>
<organism evidence="2 3">
    <name type="scientific">Corynebacterium aquatimens</name>
    <dbReference type="NCBI Taxonomy" id="1190508"/>
    <lineage>
        <taxon>Bacteria</taxon>
        <taxon>Bacillati</taxon>
        <taxon>Actinomycetota</taxon>
        <taxon>Actinomycetes</taxon>
        <taxon>Mycobacteriales</taxon>
        <taxon>Corynebacteriaceae</taxon>
        <taxon>Corynebacterium</taxon>
    </lineage>
</organism>
<protein>
    <submittedName>
        <fullName evidence="2">Uncharacterized protein</fullName>
    </submittedName>
</protein>
<dbReference type="EMBL" id="JADOUE010000001">
    <property type="protein sequence ID" value="MBG6121179.1"/>
    <property type="molecule type" value="Genomic_DNA"/>
</dbReference>
<gene>
    <name evidence="2" type="ORF">IW254_000148</name>
</gene>
<name>A0A931DTK1_9CORY</name>
<evidence type="ECO:0000313" key="2">
    <source>
        <dbReference type="EMBL" id="MBG6121179.1"/>
    </source>
</evidence>
<sequence>MGLFDFFTGQRRSPEEKPAELPKRDVHSVEVDALSVHTAHLSPETEEVLVIVTTTPDALELIRAVHHPLRLTSGDARPVIFAPSKKSAAPVVDPRHGWIIPVTAATAEELRSLPPGPGEHELTTLHLALVIE</sequence>
<dbReference type="RefSeq" id="WP_196823801.1">
    <property type="nucleotide sequence ID" value="NZ_CP046980.1"/>
</dbReference>
<evidence type="ECO:0000313" key="3">
    <source>
        <dbReference type="Proteomes" id="UP000658613"/>
    </source>
</evidence>
<comment type="caution">
    <text evidence="2">The sequence shown here is derived from an EMBL/GenBank/DDBJ whole genome shotgun (WGS) entry which is preliminary data.</text>
</comment>
<reference evidence="2" key="1">
    <citation type="submission" date="2020-11" db="EMBL/GenBank/DDBJ databases">
        <title>Sequencing the genomes of 1000 actinobacteria strains.</title>
        <authorList>
            <person name="Klenk H.-P."/>
        </authorList>
    </citation>
    <scope>NUCLEOTIDE SEQUENCE</scope>
    <source>
        <strain evidence="2">DSM 45632</strain>
    </source>
</reference>